<organism evidence="1 2">
    <name type="scientific">Hafnia phage vB_HpaA_yong1</name>
    <dbReference type="NCBI Taxonomy" id="2562199"/>
    <lineage>
        <taxon>Viruses</taxon>
        <taxon>Duplodnaviria</taxon>
        <taxon>Heunggongvirae</taxon>
        <taxon>Uroviricota</taxon>
        <taxon>Caudoviricetes</taxon>
        <taxon>Autographivirales</taxon>
        <taxon>Autotranscriptaviridae</taxon>
        <taxon>Studiervirinae</taxon>
        <taxon>Kayfunavirus</taxon>
        <taxon>Kayfunavirus yong1</taxon>
    </lineage>
</organism>
<dbReference type="Proteomes" id="UP000307884">
    <property type="component" value="Segment"/>
</dbReference>
<name>A0A482MGX8_9CAUD</name>
<accession>A0A482MGX8</accession>
<keyword evidence="2" id="KW-1185">Reference proteome</keyword>
<dbReference type="EMBL" id="MK610268">
    <property type="protein sequence ID" value="QBQ72994.1"/>
    <property type="molecule type" value="Genomic_DNA"/>
</dbReference>
<sequence>MSKTKLFIGQWDVWAVTDGDVRVCPKYRFILGYYEWREACRTVASLEAAEGLQTLVVNNFTEKKDPKLSL</sequence>
<protein>
    <submittedName>
        <fullName evidence="1">Uncharacterized protein</fullName>
    </submittedName>
</protein>
<evidence type="ECO:0000313" key="1">
    <source>
        <dbReference type="EMBL" id="QBQ72994.1"/>
    </source>
</evidence>
<evidence type="ECO:0000313" key="2">
    <source>
        <dbReference type="Proteomes" id="UP000307884"/>
    </source>
</evidence>
<reference evidence="1 2" key="1">
    <citation type="submission" date="2019-03" db="EMBL/GenBank/DDBJ databases">
        <authorList>
            <person name="Sun Z."/>
            <person name="Li D."/>
            <person name="Lin W."/>
        </authorList>
    </citation>
    <scope>NUCLEOTIDE SEQUENCE [LARGE SCALE GENOMIC DNA]</scope>
</reference>
<proteinExistence type="predicted"/>